<feature type="domain" description="DUF642" evidence="6">
    <location>
        <begin position="692"/>
        <end position="848"/>
    </location>
</feature>
<dbReference type="Gramene" id="RZC53747">
    <property type="protein sequence ID" value="RZC53747"/>
    <property type="gene ID" value="C5167_012595"/>
</dbReference>
<sequence length="1072" mass="116788">MVDHLPKHGDEVPSCFLNVNLLCSKSSIGLLTSTQRPKYNRSTEIDPSLSQTKVMGIWQVGAAGLLLLQLFISNAFATAAYLQNPDFETPPTNIPKNSTNPFIPLNSTINTLPGWSYQGTVQYVISSSREGNAIYLGQNGMINQTFNAMEEYDQTYDYLLTFSLKPAQPNCTNPTSVTISLPNRSAVVSFNKKFGNSSSCQTHACYLGVHGVKELINLTIENHSTDQSTNTTKCGVILDSFIFKLIPNPISYDANFWFGYENGRSVSKVIKELPQNGGFEVGPAFSNNYFGGVLIDAESNSALSPLNRWTILGTVKYITRNKNYSVPEGVAAIELVSGKSSGVETTVALNKGSEYNMQVSISENNDACVGKFEVGVQAGSTVQNFTIERYGRGTGMGFTWIIKADSNITLISIRSFATTKTKDHFLCGPVIDKVTLDLVISYGLKLQLSILLVGIAFRQRVMGIWQAGAAAGLLLLQLLIASAFADLQNLDFETPPTNIPKNSKNQFIPLNSTINTLPGWSYQGNVQYVISSGQGGNAIYLGQNGKINQNGNQTFKDDRNYDYLLAFSFKPAQPNCTGPTSVTISVPNRSVVVSFDKKFGNSSSWQTHACYLGVHGNKELLNLAIENQSTNTTKCGVVLDSSILKLIPNPASLYELDLPSLFQTRVMRIWQAEAAGLLLLQLLIASAFAADLRNPDFETPPTNIPKNSTNQSIPLNSTINTLPGWSYQGTVQYVISPSQGGNAIYLGQDGKINQTFKAVKQFDQNYDYLLTFSLKPAQPNCTSPTSVTVSVPDRSVVVSFEKKFGNSSSWQSHACYLGVHGNKELINLTIENQSTNTTKCGVVLDSFIFELIPNPIDYDTDFWFGYENGKEITKLKKKLVLNGGFEVGPAFSNNSLGGVLMSAESNPAKSPLNQWAIFGTVKYITTNKNYKVPEGVAAVELVSGKSSGVQTTVTLKKGSEYHLEVFVSENNDACIGKFKVGVQAGSIVHDFVMGRNRRGNGRSFSWIIKAESSVTPISIRSSATTKTKDQVFCGPVMDNVIIELLVSYGLKLQISILFVGIGFLATLAQITG</sequence>
<dbReference type="Proteomes" id="UP000316621">
    <property type="component" value="Chromosome 3"/>
</dbReference>
<feature type="domain" description="DUF642" evidence="6">
    <location>
        <begin position="275"/>
        <end position="436"/>
    </location>
</feature>
<evidence type="ECO:0000256" key="4">
    <source>
        <dbReference type="ARBA" id="ARBA00022729"/>
    </source>
</evidence>
<evidence type="ECO:0000256" key="2">
    <source>
        <dbReference type="ARBA" id="ARBA00004613"/>
    </source>
</evidence>
<feature type="domain" description="DUF642" evidence="6">
    <location>
        <begin position="879"/>
        <end position="1042"/>
    </location>
</feature>
<name>A0A4Y7IYR7_PAPSO</name>
<dbReference type="Pfam" id="PF04862">
    <property type="entry name" value="DUF642"/>
    <property type="match status" value="5"/>
</dbReference>
<dbReference type="PANTHER" id="PTHR31265">
    <property type="entry name" value="OS02G0527500 PROTEIN-RELATED"/>
    <property type="match status" value="1"/>
</dbReference>
<dbReference type="InterPro" id="IPR052437">
    <property type="entry name" value="Pectin_Meth_Modulator"/>
</dbReference>
<protein>
    <recommendedName>
        <fullName evidence="6">DUF642 domain-containing protein</fullName>
    </recommendedName>
</protein>
<evidence type="ECO:0000256" key="3">
    <source>
        <dbReference type="ARBA" id="ARBA00022525"/>
    </source>
</evidence>
<dbReference type="AlphaFoldDB" id="A0A4Y7IYR7"/>
<gene>
    <name evidence="7" type="ORF">C5167_012595</name>
</gene>
<comment type="subcellular location">
    <subcellularLocation>
        <location evidence="1">Cell envelope</location>
    </subcellularLocation>
    <subcellularLocation>
        <location evidence="2">Secreted</location>
    </subcellularLocation>
</comment>
<accession>A0A4Y7IYR7</accession>
<dbReference type="PANTHER" id="PTHR31265:SF28">
    <property type="entry name" value="EMB|CAB87702.1"/>
    <property type="match status" value="1"/>
</dbReference>
<proteinExistence type="predicted"/>
<evidence type="ECO:0000313" key="8">
    <source>
        <dbReference type="Proteomes" id="UP000316621"/>
    </source>
</evidence>
<evidence type="ECO:0000313" key="7">
    <source>
        <dbReference type="EMBL" id="RZC53747.1"/>
    </source>
</evidence>
<keyword evidence="4" id="KW-0732">Signal</keyword>
<keyword evidence="8" id="KW-1185">Reference proteome</keyword>
<feature type="domain" description="DUF642" evidence="6">
    <location>
        <begin position="81"/>
        <end position="243"/>
    </location>
</feature>
<evidence type="ECO:0000256" key="1">
    <source>
        <dbReference type="ARBA" id="ARBA00004196"/>
    </source>
</evidence>
<dbReference type="EMBL" id="CM010717">
    <property type="protein sequence ID" value="RZC53747.1"/>
    <property type="molecule type" value="Genomic_DNA"/>
</dbReference>
<keyword evidence="3" id="KW-0964">Secreted</keyword>
<organism evidence="7 8">
    <name type="scientific">Papaver somniferum</name>
    <name type="common">Opium poppy</name>
    <dbReference type="NCBI Taxonomy" id="3469"/>
    <lineage>
        <taxon>Eukaryota</taxon>
        <taxon>Viridiplantae</taxon>
        <taxon>Streptophyta</taxon>
        <taxon>Embryophyta</taxon>
        <taxon>Tracheophyta</taxon>
        <taxon>Spermatophyta</taxon>
        <taxon>Magnoliopsida</taxon>
        <taxon>Ranunculales</taxon>
        <taxon>Papaveraceae</taxon>
        <taxon>Papaveroideae</taxon>
        <taxon>Papaver</taxon>
    </lineage>
</organism>
<feature type="domain" description="DUF642" evidence="6">
    <location>
        <begin position="487"/>
        <end position="643"/>
    </location>
</feature>
<reference evidence="7 8" key="1">
    <citation type="journal article" date="2018" name="Science">
        <title>The opium poppy genome and morphinan production.</title>
        <authorList>
            <person name="Guo L."/>
            <person name="Winzer T."/>
            <person name="Yang X."/>
            <person name="Li Y."/>
            <person name="Ning Z."/>
            <person name="He Z."/>
            <person name="Teodor R."/>
            <person name="Lu Y."/>
            <person name="Bowser T.A."/>
            <person name="Graham I.A."/>
            <person name="Ye K."/>
        </authorList>
    </citation>
    <scope>NUCLEOTIDE SEQUENCE [LARGE SCALE GENOMIC DNA]</scope>
    <source>
        <strain evidence="8">cv. HN1</strain>
        <tissue evidence="7">Leaves</tissue>
    </source>
</reference>
<dbReference type="InterPro" id="IPR006946">
    <property type="entry name" value="DGR2-like_dom"/>
</dbReference>
<keyword evidence="5" id="KW-0325">Glycoprotein</keyword>
<evidence type="ECO:0000256" key="5">
    <source>
        <dbReference type="ARBA" id="ARBA00023180"/>
    </source>
</evidence>
<evidence type="ECO:0000259" key="6">
    <source>
        <dbReference type="Pfam" id="PF04862"/>
    </source>
</evidence>
<dbReference type="GO" id="GO:0005576">
    <property type="term" value="C:extracellular region"/>
    <property type="evidence" value="ECO:0007669"/>
    <property type="project" value="UniProtKB-SubCell"/>
</dbReference>